<protein>
    <recommendedName>
        <fullName evidence="12">Inter-alpha-trypsin inhibitor heavy chain H3</fullName>
    </recommendedName>
</protein>
<dbReference type="InterPro" id="IPR036465">
    <property type="entry name" value="vWFA_dom_sf"/>
</dbReference>
<evidence type="ECO:0000313" key="11">
    <source>
        <dbReference type="Proteomes" id="UP001519460"/>
    </source>
</evidence>
<dbReference type="GO" id="GO:0004867">
    <property type="term" value="F:serine-type endopeptidase inhibitor activity"/>
    <property type="evidence" value="ECO:0007669"/>
    <property type="project" value="UniProtKB-KW"/>
</dbReference>
<evidence type="ECO:0000259" key="8">
    <source>
        <dbReference type="PROSITE" id="PS50234"/>
    </source>
</evidence>
<accession>A0ABD0KU62</accession>
<dbReference type="EMBL" id="JACVVK020000125">
    <property type="protein sequence ID" value="KAK7490573.1"/>
    <property type="molecule type" value="Genomic_DNA"/>
</dbReference>
<keyword evidence="6" id="KW-0722">Serine protease inhibitor</keyword>
<evidence type="ECO:0000256" key="5">
    <source>
        <dbReference type="ARBA" id="ARBA00022729"/>
    </source>
</evidence>
<dbReference type="Pfam" id="PF08487">
    <property type="entry name" value="VIT"/>
    <property type="match status" value="1"/>
</dbReference>
<evidence type="ECO:0000313" key="10">
    <source>
        <dbReference type="EMBL" id="KAK7490573.1"/>
    </source>
</evidence>
<dbReference type="InterPro" id="IPR010600">
    <property type="entry name" value="ITI_HC_C"/>
</dbReference>
<feature type="domain" description="VIT" evidence="9">
    <location>
        <begin position="6"/>
        <end position="135"/>
    </location>
</feature>
<comment type="subcellular location">
    <subcellularLocation>
        <location evidence="1">Secreted</location>
    </subcellularLocation>
</comment>
<dbReference type="Proteomes" id="UP001519460">
    <property type="component" value="Unassembled WGS sequence"/>
</dbReference>
<evidence type="ECO:0000256" key="6">
    <source>
        <dbReference type="ARBA" id="ARBA00022900"/>
    </source>
</evidence>
<reference evidence="10 11" key="1">
    <citation type="journal article" date="2023" name="Sci. Data">
        <title>Genome assembly of the Korean intertidal mud-creeper Batillaria attramentaria.</title>
        <authorList>
            <person name="Patra A.K."/>
            <person name="Ho P.T."/>
            <person name="Jun S."/>
            <person name="Lee S.J."/>
            <person name="Kim Y."/>
            <person name="Won Y.J."/>
        </authorList>
    </citation>
    <scope>NUCLEOTIDE SEQUENCE [LARGE SCALE GENOMIC DNA]</scope>
    <source>
        <strain evidence="10">Wonlab-2016</strain>
    </source>
</reference>
<dbReference type="PANTHER" id="PTHR10338:SF108">
    <property type="entry name" value="INTER-ALPHA-TRYPSIN INHIBITOR HEAVY CHAIN H4-LIKE PROTEIN"/>
    <property type="match status" value="1"/>
</dbReference>
<keyword evidence="3" id="KW-0964">Secreted</keyword>
<organism evidence="10 11">
    <name type="scientific">Batillaria attramentaria</name>
    <dbReference type="NCBI Taxonomy" id="370345"/>
    <lineage>
        <taxon>Eukaryota</taxon>
        <taxon>Metazoa</taxon>
        <taxon>Spiralia</taxon>
        <taxon>Lophotrochozoa</taxon>
        <taxon>Mollusca</taxon>
        <taxon>Gastropoda</taxon>
        <taxon>Caenogastropoda</taxon>
        <taxon>Sorbeoconcha</taxon>
        <taxon>Cerithioidea</taxon>
        <taxon>Batillariidae</taxon>
        <taxon>Batillaria</taxon>
    </lineage>
</organism>
<evidence type="ECO:0000256" key="7">
    <source>
        <dbReference type="ARBA" id="ARBA00023180"/>
    </source>
</evidence>
<dbReference type="Gene3D" id="3.40.50.410">
    <property type="entry name" value="von Willebrand factor, type A domain"/>
    <property type="match status" value="1"/>
</dbReference>
<keyword evidence="5" id="KW-0732">Signal</keyword>
<feature type="non-terminal residue" evidence="10">
    <location>
        <position position="1"/>
    </location>
</feature>
<dbReference type="SMART" id="SM00609">
    <property type="entry name" value="VIT"/>
    <property type="match status" value="1"/>
</dbReference>
<dbReference type="AlphaFoldDB" id="A0ABD0KU62"/>
<evidence type="ECO:0000256" key="2">
    <source>
        <dbReference type="ARBA" id="ARBA00010158"/>
    </source>
</evidence>
<dbReference type="SMART" id="SM00327">
    <property type="entry name" value="VWA"/>
    <property type="match status" value="1"/>
</dbReference>
<evidence type="ECO:0000256" key="1">
    <source>
        <dbReference type="ARBA" id="ARBA00004613"/>
    </source>
</evidence>
<keyword evidence="4" id="KW-0646">Protease inhibitor</keyword>
<dbReference type="GO" id="GO:0005576">
    <property type="term" value="C:extracellular region"/>
    <property type="evidence" value="ECO:0007669"/>
    <property type="project" value="UniProtKB-SubCell"/>
</dbReference>
<dbReference type="InterPro" id="IPR050934">
    <property type="entry name" value="ITIH"/>
</dbReference>
<comment type="similarity">
    <text evidence="2">Belongs to the ITIH family.</text>
</comment>
<name>A0ABD0KU62_9CAEN</name>
<proteinExistence type="inferred from homology"/>
<evidence type="ECO:0008006" key="12">
    <source>
        <dbReference type="Google" id="ProtNLM"/>
    </source>
</evidence>
<evidence type="ECO:0000256" key="3">
    <source>
        <dbReference type="ARBA" id="ARBA00022525"/>
    </source>
</evidence>
<dbReference type="InterPro" id="IPR013694">
    <property type="entry name" value="VIT"/>
</dbReference>
<sequence length="847" mass="95137">YDCLISVHLDFRLSHGEQKPRIFSLHVFSDIKFHFATTLVTSRVLNPSQEAREAVFDVTLPNQAFIANFTLEIGGKVYPAVVKEKAEAQKQYDKAKKKGQSAGQVTQRPRETNRFKVEINVAALEKVTFNLTYQEVLARRLGVYEHVVYIDPGQLVEDMSVEVAIEENREITYLHVPPIRNDLLTDVDLTGTGQTMHHSSFSYNLTPQSDAQISRPAINRAVIRYTPSREEQLAASSTGISGLFTVVNGYFVHFFAPAVEEPVPKDVLFILDTSGSMHGEKMEQLKDAMRVILEDMTEGDRFVLMQFSSDAKVWRHGLVSVTRKNIARAINYVDTLKATGWTNIDWALKVGLELLIEQGGSGDRSMVIFLTDGEATKGETNPNDILKNTLTHNKKEMPIYSLAFGENADWTLVKKLASQNNGVARRIYEDSDSALQIQGFYNEVSTMLLTGVQAKYLDGTVDVESLTQSSFKNYFNGSEIIIAGKLLDNSLRSLSVTIEAQDKDGDLNLPLTSGALDLGSFTASDLMDVDELAQITEKMWAYLTLKQILKQQVGETDPIKKAELRAKAIDLSLKYNFVTPVTSMVVTKPEEEDLGDLEEDASELKDDSGGGDPHFVMEMKSLHYPLCFDVNGPAGQVFQLLKDPDTGLTVNVELGEGLLMREHNKNGGHRIYIYRVAIMLQEIVMEVSRQQVWVNRQVLQWNMTQSMRMKGVWVMMTEGGTLRFVLDSGVEIEITKHVHSADNPLGADFLNVEVENEDRLSLRADGLLGQFVHKKITLRRMKVKEGTVMALLRSQSGKVIQYGQAYVRQRKDPFFNRTTPCLTLRGKGARILDHPTDYYKVSDLFYV</sequence>
<keyword evidence="11" id="KW-1185">Reference proteome</keyword>
<dbReference type="PANTHER" id="PTHR10338">
    <property type="entry name" value="INTER-ALPHA-TRYPSIN INHIBITOR HEAVY CHAIN FAMILY MEMBER"/>
    <property type="match status" value="1"/>
</dbReference>
<evidence type="ECO:0000256" key="4">
    <source>
        <dbReference type="ARBA" id="ARBA00022690"/>
    </source>
</evidence>
<keyword evidence="7" id="KW-0325">Glycoprotein</keyword>
<comment type="caution">
    <text evidence="10">The sequence shown here is derived from an EMBL/GenBank/DDBJ whole genome shotgun (WGS) entry which is preliminary data.</text>
</comment>
<dbReference type="SUPFAM" id="SSF53300">
    <property type="entry name" value="vWA-like"/>
    <property type="match status" value="1"/>
</dbReference>
<dbReference type="InterPro" id="IPR002035">
    <property type="entry name" value="VWF_A"/>
</dbReference>
<dbReference type="Pfam" id="PF00092">
    <property type="entry name" value="VWA"/>
    <property type="match status" value="1"/>
</dbReference>
<dbReference type="Pfam" id="PF06668">
    <property type="entry name" value="ITI_HC_C"/>
    <property type="match status" value="1"/>
</dbReference>
<dbReference type="PROSITE" id="PS50234">
    <property type="entry name" value="VWFA"/>
    <property type="match status" value="1"/>
</dbReference>
<gene>
    <name evidence="10" type="ORF">BaRGS_00018176</name>
</gene>
<evidence type="ECO:0000259" key="9">
    <source>
        <dbReference type="PROSITE" id="PS51468"/>
    </source>
</evidence>
<dbReference type="PROSITE" id="PS51468">
    <property type="entry name" value="VIT"/>
    <property type="match status" value="1"/>
</dbReference>
<feature type="domain" description="VWFA" evidence="8">
    <location>
        <begin position="266"/>
        <end position="444"/>
    </location>
</feature>